<organism evidence="2">
    <name type="scientific">marine sediment metagenome</name>
    <dbReference type="NCBI Taxonomy" id="412755"/>
    <lineage>
        <taxon>unclassified sequences</taxon>
        <taxon>metagenomes</taxon>
        <taxon>ecological metagenomes</taxon>
    </lineage>
</organism>
<feature type="non-terminal residue" evidence="2">
    <location>
        <position position="1"/>
    </location>
</feature>
<name>X1V3R5_9ZZZZ</name>
<dbReference type="AlphaFoldDB" id="X1V3R5"/>
<evidence type="ECO:0000313" key="2">
    <source>
        <dbReference type="EMBL" id="GAJ24339.1"/>
    </source>
</evidence>
<proteinExistence type="predicted"/>
<evidence type="ECO:0000256" key="1">
    <source>
        <dbReference type="SAM" id="MobiDB-lite"/>
    </source>
</evidence>
<protein>
    <submittedName>
        <fullName evidence="2">Uncharacterized protein</fullName>
    </submittedName>
</protein>
<feature type="compositionally biased region" description="Basic and acidic residues" evidence="1">
    <location>
        <begin position="49"/>
        <end position="58"/>
    </location>
</feature>
<accession>X1V3R5</accession>
<sequence length="58" mass="6247">EVSGDTNINNTSITNTITNIVNEGGSLTAAEIWDEPMVDHLTEGTTGEKQSRSDRIGR</sequence>
<feature type="region of interest" description="Disordered" evidence="1">
    <location>
        <begin position="39"/>
        <end position="58"/>
    </location>
</feature>
<comment type="caution">
    <text evidence="2">The sequence shown here is derived from an EMBL/GenBank/DDBJ whole genome shotgun (WGS) entry which is preliminary data.</text>
</comment>
<gene>
    <name evidence="2" type="ORF">S12H4_59314</name>
</gene>
<dbReference type="EMBL" id="BARW01038725">
    <property type="protein sequence ID" value="GAJ24339.1"/>
    <property type="molecule type" value="Genomic_DNA"/>
</dbReference>
<reference evidence="2" key="1">
    <citation type="journal article" date="2014" name="Front. Microbiol.">
        <title>High frequency of phylogenetically diverse reductive dehalogenase-homologous genes in deep subseafloor sedimentary metagenomes.</title>
        <authorList>
            <person name="Kawai M."/>
            <person name="Futagami T."/>
            <person name="Toyoda A."/>
            <person name="Takaki Y."/>
            <person name="Nishi S."/>
            <person name="Hori S."/>
            <person name="Arai W."/>
            <person name="Tsubouchi T."/>
            <person name="Morono Y."/>
            <person name="Uchiyama I."/>
            <person name="Ito T."/>
            <person name="Fujiyama A."/>
            <person name="Inagaki F."/>
            <person name="Takami H."/>
        </authorList>
    </citation>
    <scope>NUCLEOTIDE SEQUENCE</scope>
    <source>
        <strain evidence="2">Expedition CK06-06</strain>
    </source>
</reference>